<accession>A0ABR0QLK9</accession>
<dbReference type="EMBL" id="JARKNE010000003">
    <property type="protein sequence ID" value="KAK5840222.1"/>
    <property type="molecule type" value="Genomic_DNA"/>
</dbReference>
<keyword evidence="3" id="KW-1185">Reference proteome</keyword>
<feature type="compositionally biased region" description="Acidic residues" evidence="1">
    <location>
        <begin position="39"/>
        <end position="63"/>
    </location>
</feature>
<dbReference type="Proteomes" id="UP001358586">
    <property type="component" value="Chromosome 3"/>
</dbReference>
<sequence>MFIRTRYRFIGKSYLLSIEAMRRQIRQKRTTLYSSTEEGYGDEDGDEAEGRDEYEDEDEGGDEYEYKDRGKDEDDGDDHVDDSTTLVVRGNQ</sequence>
<proteinExistence type="predicted"/>
<comment type="caution">
    <text evidence="2">The sequence shown here is derived from an EMBL/GenBank/DDBJ whole genome shotgun (WGS) entry which is preliminary data.</text>
</comment>
<evidence type="ECO:0000313" key="2">
    <source>
        <dbReference type="EMBL" id="KAK5840222.1"/>
    </source>
</evidence>
<evidence type="ECO:0000313" key="3">
    <source>
        <dbReference type="Proteomes" id="UP001358586"/>
    </source>
</evidence>
<gene>
    <name evidence="2" type="ORF">PVK06_009109</name>
</gene>
<organism evidence="2 3">
    <name type="scientific">Gossypium arboreum</name>
    <name type="common">Tree cotton</name>
    <name type="synonym">Gossypium nanking</name>
    <dbReference type="NCBI Taxonomy" id="29729"/>
    <lineage>
        <taxon>Eukaryota</taxon>
        <taxon>Viridiplantae</taxon>
        <taxon>Streptophyta</taxon>
        <taxon>Embryophyta</taxon>
        <taxon>Tracheophyta</taxon>
        <taxon>Spermatophyta</taxon>
        <taxon>Magnoliopsida</taxon>
        <taxon>eudicotyledons</taxon>
        <taxon>Gunneridae</taxon>
        <taxon>Pentapetalae</taxon>
        <taxon>rosids</taxon>
        <taxon>malvids</taxon>
        <taxon>Malvales</taxon>
        <taxon>Malvaceae</taxon>
        <taxon>Malvoideae</taxon>
        <taxon>Gossypium</taxon>
    </lineage>
</organism>
<reference evidence="2 3" key="1">
    <citation type="submission" date="2023-03" db="EMBL/GenBank/DDBJ databases">
        <title>WGS of Gossypium arboreum.</title>
        <authorList>
            <person name="Yu D."/>
        </authorList>
    </citation>
    <scope>NUCLEOTIDE SEQUENCE [LARGE SCALE GENOMIC DNA]</scope>
    <source>
        <tissue evidence="2">Leaf</tissue>
    </source>
</reference>
<feature type="compositionally biased region" description="Polar residues" evidence="1">
    <location>
        <begin position="83"/>
        <end position="92"/>
    </location>
</feature>
<name>A0ABR0QLK9_GOSAR</name>
<feature type="region of interest" description="Disordered" evidence="1">
    <location>
        <begin position="29"/>
        <end position="92"/>
    </location>
</feature>
<evidence type="ECO:0000256" key="1">
    <source>
        <dbReference type="SAM" id="MobiDB-lite"/>
    </source>
</evidence>
<protein>
    <submittedName>
        <fullName evidence="2">Uncharacterized protein</fullName>
    </submittedName>
</protein>